<dbReference type="PANTHER" id="PTHR38340">
    <property type="entry name" value="S-LAYER PROTEIN"/>
    <property type="match status" value="1"/>
</dbReference>
<sequence>MKITPLRCALAASAALLFCIPAADAATSAGFAAGTLTVSSDAADPLVLSCNAGSVQLNASPVAGPVACADVIQIAVTGGPGDNLIDLSALQATDFTALVQTDLIGGPGADTFIGSFAADRMVWNPGDGSDTMDGRAGNDRSEVNGSTGNNTFTMGTAGVAPGFDLRFVGPFTIDIVGTEVLEVNGGDGDDTLDASGLPAGLIAVELTGGAGSDTVIGSAGDDTLIWNPGDGSDTNDGGDGDDRVVVNGSSGNNVFSVGTAGVAPGFDLRFVGPFTIDIVRSEVLEVNGMEGDDSINASGLPAGLIALELTGGPGSDTLIGSAGDDTLIWNPGDGSDTNDGGDGDDRVVVNGSSGNNVFSMGTAGVAPGFDLRFVGPFTIDIVRSEVLEVNGLGGDDSINASGLPAGLIALELNGGAGNDQITGSAGDDVLRGGDQNDTLVGLLGTDQVFGEDGNDTLIWNPGDASDLNDGGSGVDITRVVAAGASETFEIAPVACAAPDVDPCARIRRTLPSAFEVTFVRVEQLDLQAGGGRDSVFTRALDGVQQLLDGGGPDLGGIGVDFFPVDTLQIEGFSDPRSSPVSVPGMGEIHHANFEFAPTMALASLAGEAGHTSALDGSQEVPPVSSSATASGSVVLSADGTRIVVRLAFEGLSSANTAAHIHGPAPIGVNAGVIFGLGNSGATSGTLGPLEFAVNAQQAADLKAGLWYFNVHSANHPGGEVRGQILADQVFQADLSPDQVVGDPVTSLAQGIGSVILSGTGDSIVASLSYQGLTGEGVPGVSTGVRLRGPATRGAQGPELIDFPLRVSGTASDTFITQAYPITPEEAEDLRAGRWYFEVESTEFPAGELRGQLDNQVFCSGFEQQDC</sequence>
<evidence type="ECO:0000256" key="3">
    <source>
        <dbReference type="ARBA" id="ARBA00022837"/>
    </source>
</evidence>
<feature type="region of interest" description="Disordered" evidence="4">
    <location>
        <begin position="127"/>
        <end position="149"/>
    </location>
</feature>
<comment type="caution">
    <text evidence="7">The sequence shown here is derived from an EMBL/GenBank/DDBJ whole genome shotgun (WGS) entry which is preliminary data.</text>
</comment>
<feature type="signal peptide" evidence="5">
    <location>
        <begin position="1"/>
        <end position="25"/>
    </location>
</feature>
<comment type="subcellular location">
    <subcellularLocation>
        <location evidence="1">Secreted</location>
    </subcellularLocation>
</comment>
<protein>
    <submittedName>
        <fullName evidence="7">CHRD domain-containing protein</fullName>
    </submittedName>
</protein>
<feature type="chain" id="PRO_5043430890" evidence="5">
    <location>
        <begin position="26"/>
        <end position="866"/>
    </location>
</feature>
<dbReference type="SUPFAM" id="SSF51120">
    <property type="entry name" value="beta-Roll"/>
    <property type="match status" value="2"/>
</dbReference>
<dbReference type="InterPro" id="IPR001343">
    <property type="entry name" value="Hemolysn_Ca-bd"/>
</dbReference>
<dbReference type="Gene3D" id="2.160.20.160">
    <property type="match status" value="1"/>
</dbReference>
<organism evidence="7 8">
    <name type="scientific">Pseudomarimonas arenosa</name>
    <dbReference type="NCBI Taxonomy" id="2774145"/>
    <lineage>
        <taxon>Bacteria</taxon>
        <taxon>Pseudomonadati</taxon>
        <taxon>Pseudomonadota</taxon>
        <taxon>Gammaproteobacteria</taxon>
        <taxon>Lysobacterales</taxon>
        <taxon>Lysobacteraceae</taxon>
        <taxon>Pseudomarimonas</taxon>
    </lineage>
</organism>
<dbReference type="GO" id="GO:0005509">
    <property type="term" value="F:calcium ion binding"/>
    <property type="evidence" value="ECO:0007669"/>
    <property type="project" value="InterPro"/>
</dbReference>
<evidence type="ECO:0000313" key="8">
    <source>
        <dbReference type="Proteomes" id="UP000613768"/>
    </source>
</evidence>
<dbReference type="RefSeq" id="WP_192028772.1">
    <property type="nucleotide sequence ID" value="NZ_JACYTR010000009.1"/>
</dbReference>
<name>A0AAW3ZH44_9GAMM</name>
<keyword evidence="2" id="KW-0964">Secreted</keyword>
<keyword evidence="3" id="KW-0106">Calcium</keyword>
<evidence type="ECO:0000256" key="5">
    <source>
        <dbReference type="SAM" id="SignalP"/>
    </source>
</evidence>
<dbReference type="InterPro" id="IPR018511">
    <property type="entry name" value="Hemolysin-typ_Ca-bd_CS"/>
</dbReference>
<dbReference type="Pfam" id="PF07452">
    <property type="entry name" value="CHRD"/>
    <property type="match status" value="2"/>
</dbReference>
<evidence type="ECO:0000259" key="6">
    <source>
        <dbReference type="PROSITE" id="PS50933"/>
    </source>
</evidence>
<dbReference type="InterPro" id="IPR050557">
    <property type="entry name" value="RTX_toxin/Mannuronan_C5-epim"/>
</dbReference>
<evidence type="ECO:0000256" key="4">
    <source>
        <dbReference type="SAM" id="MobiDB-lite"/>
    </source>
</evidence>
<proteinExistence type="predicted"/>
<dbReference type="PRINTS" id="PR00313">
    <property type="entry name" value="CABNDNGRPT"/>
</dbReference>
<dbReference type="Proteomes" id="UP000613768">
    <property type="component" value="Unassembled WGS sequence"/>
</dbReference>
<dbReference type="Pfam" id="PF00353">
    <property type="entry name" value="HemolysinCabind"/>
    <property type="match status" value="4"/>
</dbReference>
<feature type="domain" description="CHRD" evidence="6">
    <location>
        <begin position="726"/>
        <end position="857"/>
    </location>
</feature>
<gene>
    <name evidence="7" type="ORF">IFO71_06675</name>
</gene>
<dbReference type="SMART" id="SM00754">
    <property type="entry name" value="CHRD"/>
    <property type="match status" value="2"/>
</dbReference>
<feature type="compositionally biased region" description="Basic and acidic residues" evidence="4">
    <location>
        <begin position="132"/>
        <end position="142"/>
    </location>
</feature>
<evidence type="ECO:0000256" key="1">
    <source>
        <dbReference type="ARBA" id="ARBA00004613"/>
    </source>
</evidence>
<dbReference type="PROSITE" id="PS00330">
    <property type="entry name" value="HEMOLYSIN_CALCIUM"/>
    <property type="match status" value="1"/>
</dbReference>
<evidence type="ECO:0000256" key="2">
    <source>
        <dbReference type="ARBA" id="ARBA00022525"/>
    </source>
</evidence>
<dbReference type="GO" id="GO:0005576">
    <property type="term" value="C:extracellular region"/>
    <property type="evidence" value="ECO:0007669"/>
    <property type="project" value="UniProtKB-SubCell"/>
</dbReference>
<keyword evidence="8" id="KW-1185">Reference proteome</keyword>
<dbReference type="InterPro" id="IPR010895">
    <property type="entry name" value="CHRD"/>
</dbReference>
<keyword evidence="5" id="KW-0732">Signal</keyword>
<dbReference type="EMBL" id="JACYTR010000009">
    <property type="protein sequence ID" value="MBD8525423.1"/>
    <property type="molecule type" value="Genomic_DNA"/>
</dbReference>
<dbReference type="InterPro" id="IPR011049">
    <property type="entry name" value="Serralysin-like_metalloprot_C"/>
</dbReference>
<dbReference type="PROSITE" id="PS50933">
    <property type="entry name" value="CHRD"/>
    <property type="match status" value="1"/>
</dbReference>
<accession>A0AAW3ZH44</accession>
<dbReference type="Gene3D" id="2.150.10.10">
    <property type="entry name" value="Serralysin-like metalloprotease, C-terminal"/>
    <property type="match status" value="2"/>
</dbReference>
<dbReference type="AlphaFoldDB" id="A0AAW3ZH44"/>
<reference evidence="7 8" key="1">
    <citation type="submission" date="2020-09" db="EMBL/GenBank/DDBJ databases">
        <title>Pseudoxanthomonas sp. CAU 1598 isolated from sand of Yaerae Beach.</title>
        <authorList>
            <person name="Kim W."/>
        </authorList>
    </citation>
    <scope>NUCLEOTIDE SEQUENCE [LARGE SCALE GENOMIC DNA]</scope>
    <source>
        <strain evidence="7 8">CAU 1598</strain>
    </source>
</reference>
<dbReference type="PANTHER" id="PTHR38340:SF1">
    <property type="entry name" value="S-LAYER PROTEIN"/>
    <property type="match status" value="1"/>
</dbReference>
<evidence type="ECO:0000313" key="7">
    <source>
        <dbReference type="EMBL" id="MBD8525423.1"/>
    </source>
</evidence>